<organism evidence="1 2">
    <name type="scientific">Hygrophoropsis aurantiaca</name>
    <dbReference type="NCBI Taxonomy" id="72124"/>
    <lineage>
        <taxon>Eukaryota</taxon>
        <taxon>Fungi</taxon>
        <taxon>Dikarya</taxon>
        <taxon>Basidiomycota</taxon>
        <taxon>Agaricomycotina</taxon>
        <taxon>Agaricomycetes</taxon>
        <taxon>Agaricomycetidae</taxon>
        <taxon>Boletales</taxon>
        <taxon>Coniophorineae</taxon>
        <taxon>Hygrophoropsidaceae</taxon>
        <taxon>Hygrophoropsis</taxon>
    </lineage>
</organism>
<evidence type="ECO:0000313" key="1">
    <source>
        <dbReference type="EMBL" id="KAH7904568.1"/>
    </source>
</evidence>
<keyword evidence="2" id="KW-1185">Reference proteome</keyword>
<protein>
    <submittedName>
        <fullName evidence="1">Uncharacterized protein</fullName>
    </submittedName>
</protein>
<comment type="caution">
    <text evidence="1">The sequence shown here is derived from an EMBL/GenBank/DDBJ whole genome shotgun (WGS) entry which is preliminary data.</text>
</comment>
<proteinExistence type="predicted"/>
<dbReference type="Proteomes" id="UP000790377">
    <property type="component" value="Unassembled WGS sequence"/>
</dbReference>
<gene>
    <name evidence="1" type="ORF">BJ138DRAFT_1018973</name>
</gene>
<feature type="non-terminal residue" evidence="1">
    <location>
        <position position="1"/>
    </location>
</feature>
<sequence length="123" mass="14385">DAKNLFDDALAPEEMDFVVGTYYVDTAQDNQSLQLSWWPKHHIWVKCGLYVGTWSSRCEEWFQTRLQHIRNGTTTLKTQAEWKKSLKFNKSTNAVVDANTVTSHDFILHNCRRPNHCKISNDR</sequence>
<name>A0ACB7ZUU4_9AGAM</name>
<accession>A0ACB7ZUU4</accession>
<dbReference type="EMBL" id="MU268430">
    <property type="protein sequence ID" value="KAH7904568.1"/>
    <property type="molecule type" value="Genomic_DNA"/>
</dbReference>
<evidence type="ECO:0000313" key="2">
    <source>
        <dbReference type="Proteomes" id="UP000790377"/>
    </source>
</evidence>
<reference evidence="1" key="1">
    <citation type="journal article" date="2021" name="New Phytol.">
        <title>Evolutionary innovations through gain and loss of genes in the ectomycorrhizal Boletales.</title>
        <authorList>
            <person name="Wu G."/>
            <person name="Miyauchi S."/>
            <person name="Morin E."/>
            <person name="Kuo A."/>
            <person name="Drula E."/>
            <person name="Varga T."/>
            <person name="Kohler A."/>
            <person name="Feng B."/>
            <person name="Cao Y."/>
            <person name="Lipzen A."/>
            <person name="Daum C."/>
            <person name="Hundley H."/>
            <person name="Pangilinan J."/>
            <person name="Johnson J."/>
            <person name="Barry K."/>
            <person name="LaButti K."/>
            <person name="Ng V."/>
            <person name="Ahrendt S."/>
            <person name="Min B."/>
            <person name="Choi I.G."/>
            <person name="Park H."/>
            <person name="Plett J.M."/>
            <person name="Magnuson J."/>
            <person name="Spatafora J.W."/>
            <person name="Nagy L.G."/>
            <person name="Henrissat B."/>
            <person name="Grigoriev I.V."/>
            <person name="Yang Z.L."/>
            <person name="Xu J."/>
            <person name="Martin F.M."/>
        </authorList>
    </citation>
    <scope>NUCLEOTIDE SEQUENCE</scope>
    <source>
        <strain evidence="1">ATCC 28755</strain>
    </source>
</reference>